<dbReference type="Gene3D" id="3.40.50.2300">
    <property type="match status" value="1"/>
</dbReference>
<dbReference type="InterPro" id="IPR001789">
    <property type="entry name" value="Sig_transdc_resp-reg_receiver"/>
</dbReference>
<dbReference type="Pfam" id="PF00072">
    <property type="entry name" value="Response_reg"/>
    <property type="match status" value="1"/>
</dbReference>
<dbReference type="KEGG" id="dpd:Deipe_0247"/>
<sequence length="120" mass="13005">MAKIVIVDDSNADLKLMESILTSGSHTVTALNDPTLAEERIASEKPDLVMLDVVMPAKNGYEVLRGLKRNPVTKDLPVVLVSSKAADTDVRWGLRQGASEYITKPYTAEQVLAAVRKVVG</sequence>
<feature type="domain" description="Response regulatory" evidence="3">
    <location>
        <begin position="3"/>
        <end position="119"/>
    </location>
</feature>
<dbReference type="PROSITE" id="PS50110">
    <property type="entry name" value="RESPONSE_REGULATORY"/>
    <property type="match status" value="1"/>
</dbReference>
<dbReference type="eggNOG" id="COG0745">
    <property type="taxonomic scope" value="Bacteria"/>
</dbReference>
<gene>
    <name evidence="4" type="ordered locus">Deipe_0247</name>
</gene>
<reference evidence="5" key="1">
    <citation type="submission" date="2012-03" db="EMBL/GenBank/DDBJ databases">
        <title>Complete sequence of chromosome of Deinococcus peraridilitoris DSM 19664.</title>
        <authorList>
            <person name="Lucas S."/>
            <person name="Copeland A."/>
            <person name="Lapidus A."/>
            <person name="Glavina del Rio T."/>
            <person name="Dalin E."/>
            <person name="Tice H."/>
            <person name="Bruce D."/>
            <person name="Goodwin L."/>
            <person name="Pitluck S."/>
            <person name="Peters L."/>
            <person name="Mikhailova N."/>
            <person name="Lu M."/>
            <person name="Kyrpides N."/>
            <person name="Mavromatis K."/>
            <person name="Ivanova N."/>
            <person name="Brettin T."/>
            <person name="Detter J.C."/>
            <person name="Han C."/>
            <person name="Larimer F."/>
            <person name="Land M."/>
            <person name="Hauser L."/>
            <person name="Markowitz V."/>
            <person name="Cheng J.-F."/>
            <person name="Hugenholtz P."/>
            <person name="Woyke T."/>
            <person name="Wu D."/>
            <person name="Pukall R."/>
            <person name="Steenblock K."/>
            <person name="Brambilla E."/>
            <person name="Klenk H.-P."/>
            <person name="Eisen J.A."/>
        </authorList>
    </citation>
    <scope>NUCLEOTIDE SEQUENCE [LARGE SCALE GENOMIC DNA]</scope>
    <source>
        <strain evidence="5">DSM 19664 / LMG 22246 / CIP 109416 / KR-200</strain>
    </source>
</reference>
<dbReference type="GO" id="GO:0003677">
    <property type="term" value="F:DNA binding"/>
    <property type="evidence" value="ECO:0007669"/>
    <property type="project" value="UniProtKB-KW"/>
</dbReference>
<dbReference type="EMBL" id="CP003382">
    <property type="protein sequence ID" value="AFZ65849.1"/>
    <property type="molecule type" value="Genomic_DNA"/>
</dbReference>
<protein>
    <submittedName>
        <fullName evidence="4">Response regulator with CheY-like receiver, AAA-type ATPase, and DNA-binding domains</fullName>
    </submittedName>
</protein>
<proteinExistence type="predicted"/>
<keyword evidence="4" id="KW-0238">DNA-binding</keyword>
<evidence type="ECO:0000313" key="5">
    <source>
        <dbReference type="Proteomes" id="UP000010467"/>
    </source>
</evidence>
<dbReference type="AlphaFoldDB" id="K9ZXC3"/>
<keyword evidence="5" id="KW-1185">Reference proteome</keyword>
<dbReference type="SUPFAM" id="SSF52172">
    <property type="entry name" value="CheY-like"/>
    <property type="match status" value="1"/>
</dbReference>
<dbReference type="GO" id="GO:0000160">
    <property type="term" value="P:phosphorelay signal transduction system"/>
    <property type="evidence" value="ECO:0007669"/>
    <property type="project" value="InterPro"/>
</dbReference>
<dbReference type="SMART" id="SM00448">
    <property type="entry name" value="REC"/>
    <property type="match status" value="1"/>
</dbReference>
<dbReference type="PANTHER" id="PTHR44591">
    <property type="entry name" value="STRESS RESPONSE REGULATOR PROTEIN 1"/>
    <property type="match status" value="1"/>
</dbReference>
<dbReference type="PATRIC" id="fig|937777.3.peg.254"/>
<dbReference type="Proteomes" id="UP000010467">
    <property type="component" value="Chromosome"/>
</dbReference>
<dbReference type="PANTHER" id="PTHR44591:SF23">
    <property type="entry name" value="CHEY SUBFAMILY"/>
    <property type="match status" value="1"/>
</dbReference>
<dbReference type="InterPro" id="IPR011006">
    <property type="entry name" value="CheY-like_superfamily"/>
</dbReference>
<dbReference type="OrthoDB" id="9759232at2"/>
<organism evidence="4 5">
    <name type="scientific">Deinococcus peraridilitoris (strain DSM 19664 / LMG 22246 / CIP 109416 / KR-200)</name>
    <dbReference type="NCBI Taxonomy" id="937777"/>
    <lineage>
        <taxon>Bacteria</taxon>
        <taxon>Thermotogati</taxon>
        <taxon>Deinococcota</taxon>
        <taxon>Deinococci</taxon>
        <taxon>Deinococcales</taxon>
        <taxon>Deinococcaceae</taxon>
        <taxon>Deinococcus</taxon>
    </lineage>
</organism>
<accession>K9ZXC3</accession>
<evidence type="ECO:0000313" key="4">
    <source>
        <dbReference type="EMBL" id="AFZ65849.1"/>
    </source>
</evidence>
<evidence type="ECO:0000259" key="3">
    <source>
        <dbReference type="PROSITE" id="PS50110"/>
    </source>
</evidence>
<evidence type="ECO:0000256" key="1">
    <source>
        <dbReference type="ARBA" id="ARBA00022553"/>
    </source>
</evidence>
<keyword evidence="1 2" id="KW-0597">Phosphoprotein</keyword>
<dbReference type="STRING" id="937777.Deipe_0247"/>
<feature type="modified residue" description="4-aspartylphosphate" evidence="2">
    <location>
        <position position="52"/>
    </location>
</feature>
<dbReference type="RefSeq" id="WP_015234160.1">
    <property type="nucleotide sequence ID" value="NC_019793.1"/>
</dbReference>
<dbReference type="HOGENOM" id="CLU_000445_69_17_0"/>
<name>K9ZXC3_DEIPD</name>
<evidence type="ECO:0000256" key="2">
    <source>
        <dbReference type="PROSITE-ProRule" id="PRU00169"/>
    </source>
</evidence>
<dbReference type="InterPro" id="IPR050595">
    <property type="entry name" value="Bact_response_regulator"/>
</dbReference>